<dbReference type="GO" id="GO:0008270">
    <property type="term" value="F:zinc ion binding"/>
    <property type="evidence" value="ECO:0007669"/>
    <property type="project" value="UniProtKB-KW"/>
</dbReference>
<dbReference type="PANTHER" id="PTHR46347:SF4">
    <property type="entry name" value="RING_FYVE_PHD ZINC FINGER SUPERFAMILY PROTEIN"/>
    <property type="match status" value="1"/>
</dbReference>
<dbReference type="InterPro" id="IPR013083">
    <property type="entry name" value="Znf_RING/FYVE/PHD"/>
</dbReference>
<keyword evidence="2" id="KW-0863">Zinc-finger</keyword>
<feature type="transmembrane region" description="Helical" evidence="5">
    <location>
        <begin position="131"/>
        <end position="152"/>
    </location>
</feature>
<dbReference type="eggNOG" id="KOG1609">
    <property type="taxonomic scope" value="Eukaryota"/>
</dbReference>
<accession>A0A0E0JL23</accession>
<feature type="region of interest" description="Disordered" evidence="4">
    <location>
        <begin position="668"/>
        <end position="737"/>
    </location>
</feature>
<feature type="domain" description="RING-CH-type" evidence="6">
    <location>
        <begin position="44"/>
        <end position="109"/>
    </location>
</feature>
<dbReference type="EnsemblPlants" id="OPUNC01G22610.1">
    <property type="protein sequence ID" value="OPUNC01G22610.1"/>
    <property type="gene ID" value="OPUNC01G22610"/>
</dbReference>
<dbReference type="AlphaFoldDB" id="A0A0E0JL23"/>
<feature type="region of interest" description="Disordered" evidence="4">
    <location>
        <begin position="808"/>
        <end position="842"/>
    </location>
</feature>
<dbReference type="Gene3D" id="3.30.40.10">
    <property type="entry name" value="Zinc/RING finger domain, C3HC4 (zinc finger)"/>
    <property type="match status" value="1"/>
</dbReference>
<dbReference type="SUPFAM" id="SSF57850">
    <property type="entry name" value="RING/U-box"/>
    <property type="match status" value="1"/>
</dbReference>
<sequence length="1151" mass="128534">MQEPQRMHRDAGGDPAVAETDPLLGHPPPPPPSRSPAEIEDEEIEAASAACCRICLESEIEPGDELISPCMCKGTQQFVHRYCLDHWRSIKEGTAFSHCTTCKAQFHLRVECLEDNMCRKMMFRLFVARDVFLVFLAVQTVIAAIGGMAYVLDKDGQFRNSFSDGWEHILSNHPVPFYYCVGVVVFFVMVGFVGLIVQCSSFNTNDPCLAGCRNCCYGWGILDFPASIEACLALAVIFVIVFAILGVAYGFFAATVAVQRILQRHYHILTKKELTKEYVVEDLRGCYTPPKMDPEQEQRLKNLQLMNLLIFSVIVEEIKARGSARPRRGYYSERPTPPPHHHDAGGGGAELVSGDSHHSAVRAANDSLRRGGGRGPPPSPYGYAPHQPPPPYGAVPYNYGHPQQPGAPYGAVPYNYGPPQPLPPPPDPQYGYATPNPYVQGHPQPYWRGPTNAGFRPPYAGFRPGAPQQSPRLAEYRRRWRFAQHRPPRQAERFKVLSYNILADYLAQEHQFLYERIPSFIMDWNWRKEKRSTNLRTLSKKWQLEDITAYGRFQLRYQEDIEFNKLDLRDNVAQICVLESVIPGNVQTESSPNHPQQAKQIVICNTHVLYNPKRGDIKLGQIRTLLDRAYALSKTWNDAPSPLYNFMLEQKLNLSGLAKSTISGQQTSTAQGLYTGPNTARFYPPFHTTNNKEGCKPQPEVRNVMENSRLSGIEPTLTDTASDSCLNPESSTNPHEQELLGCVEGPTKEAYTSDAEAHTNTTNGEENSVVNNSSEGYGVIKKSSVEETNITNFSSAPTTVNDEILQSDSSEIVDRSQLLPSYESSEPKDSGEKLAAGSNNSSNTLADFPGHVISGKATCDFELNNVQSDTLFDTSKVRPDKKEQASEPMSKNNCTPSESESKCFSDSLKFADTLHQMSNLRLEEENNTEPTQLTSPLEPLQHTDCAFSDTCEVQCTPEVINKHSESHSCSDELGNCSCAFEDDGTSNEVLCSDVNADPSFFKEFSGVNESLSEDEDKLQTTSDGSPSAQQVITSDKRYYDYDPYRWTPDEIKAATGNEDCTFVEHNLKVRSVYTDVEDFEGTKDANKEPLVTSYNRKFMGTVDYIWASEDLQTVQVLDTFPKEILKQTIGFPTKKWGSDHIALVCELAFTK</sequence>
<feature type="compositionally biased region" description="Polar residues" evidence="4">
    <location>
        <begin position="887"/>
        <end position="898"/>
    </location>
</feature>
<dbReference type="Proteomes" id="UP000026962">
    <property type="component" value="Chromosome 1"/>
</dbReference>
<evidence type="ECO:0000256" key="2">
    <source>
        <dbReference type="ARBA" id="ARBA00022771"/>
    </source>
</evidence>
<feature type="compositionally biased region" description="Basic and acidic residues" evidence="4">
    <location>
        <begin position="875"/>
        <end position="885"/>
    </location>
</feature>
<evidence type="ECO:0000256" key="5">
    <source>
        <dbReference type="SAM" id="Phobius"/>
    </source>
</evidence>
<dbReference type="SMART" id="SM00744">
    <property type="entry name" value="RINGv"/>
    <property type="match status" value="1"/>
</dbReference>
<keyword evidence="1" id="KW-0479">Metal-binding</keyword>
<dbReference type="PROSITE" id="PS51292">
    <property type="entry name" value="ZF_RING_CH"/>
    <property type="match status" value="1"/>
</dbReference>
<dbReference type="Pfam" id="PF12906">
    <property type="entry name" value="RINGv"/>
    <property type="match status" value="1"/>
</dbReference>
<dbReference type="OMA" id="HFNGSEN"/>
<feature type="compositionally biased region" description="Basic and acidic residues" evidence="4">
    <location>
        <begin position="1"/>
        <end position="12"/>
    </location>
</feature>
<feature type="compositionally biased region" description="Low complexity" evidence="4">
    <location>
        <begin position="759"/>
        <end position="775"/>
    </location>
</feature>
<keyword evidence="5" id="KW-0472">Membrane</keyword>
<keyword evidence="5" id="KW-1133">Transmembrane helix</keyword>
<keyword evidence="8" id="KW-1185">Reference proteome</keyword>
<protein>
    <recommendedName>
        <fullName evidence="6">RING-CH-type domain-containing protein</fullName>
    </recommendedName>
</protein>
<dbReference type="CDD" id="cd16495">
    <property type="entry name" value="RING_CH-C4HC3_MARCH"/>
    <property type="match status" value="1"/>
</dbReference>
<evidence type="ECO:0000313" key="8">
    <source>
        <dbReference type="Proteomes" id="UP000026962"/>
    </source>
</evidence>
<evidence type="ECO:0000256" key="1">
    <source>
        <dbReference type="ARBA" id="ARBA00022723"/>
    </source>
</evidence>
<dbReference type="HOGENOM" id="CLU_008664_0_0_1"/>
<evidence type="ECO:0000313" key="7">
    <source>
        <dbReference type="EnsemblPlants" id="OPUNC01G22610.1"/>
    </source>
</evidence>
<evidence type="ECO:0000259" key="6">
    <source>
        <dbReference type="PROSITE" id="PS51292"/>
    </source>
</evidence>
<reference evidence="7" key="2">
    <citation type="submission" date="2018-05" db="EMBL/GenBank/DDBJ databases">
        <title>OpunRS2 (Oryza punctata Reference Sequence Version 2).</title>
        <authorList>
            <person name="Zhang J."/>
            <person name="Kudrna D."/>
            <person name="Lee S."/>
            <person name="Talag J."/>
            <person name="Welchert J."/>
            <person name="Wing R.A."/>
        </authorList>
    </citation>
    <scope>NUCLEOTIDE SEQUENCE [LARGE SCALE GENOMIC DNA]</scope>
</reference>
<dbReference type="eggNOG" id="KOG2338">
    <property type="taxonomic scope" value="Eukaryota"/>
</dbReference>
<name>A0A0E0JL23_ORYPU</name>
<feature type="compositionally biased region" description="Pro residues" evidence="4">
    <location>
        <begin position="25"/>
        <end position="34"/>
    </location>
</feature>
<dbReference type="Gramene" id="OPUNC01G22610.1">
    <property type="protein sequence ID" value="OPUNC01G22610.1"/>
    <property type="gene ID" value="OPUNC01G22610"/>
</dbReference>
<keyword evidence="3" id="KW-0862">Zinc</keyword>
<reference evidence="7" key="1">
    <citation type="submission" date="2015-04" db="UniProtKB">
        <authorList>
            <consortium name="EnsemblPlants"/>
        </authorList>
    </citation>
    <scope>IDENTIFICATION</scope>
</reference>
<keyword evidence="5" id="KW-0812">Transmembrane</keyword>
<dbReference type="PANTHER" id="PTHR46347">
    <property type="entry name" value="RING/FYVE/PHD ZINC FINGER SUPERFAMILY PROTEIN"/>
    <property type="match status" value="1"/>
</dbReference>
<feature type="region of interest" description="Disordered" evidence="4">
    <location>
        <begin position="1"/>
        <end position="40"/>
    </location>
</feature>
<feature type="region of interest" description="Disordered" evidence="4">
    <location>
        <begin position="750"/>
        <end position="775"/>
    </location>
</feature>
<feature type="compositionally biased region" description="Polar residues" evidence="4">
    <location>
        <begin position="668"/>
        <end position="678"/>
    </location>
</feature>
<organism evidence="7">
    <name type="scientific">Oryza punctata</name>
    <name type="common">Red rice</name>
    <dbReference type="NCBI Taxonomy" id="4537"/>
    <lineage>
        <taxon>Eukaryota</taxon>
        <taxon>Viridiplantae</taxon>
        <taxon>Streptophyta</taxon>
        <taxon>Embryophyta</taxon>
        <taxon>Tracheophyta</taxon>
        <taxon>Spermatophyta</taxon>
        <taxon>Magnoliopsida</taxon>
        <taxon>Liliopsida</taxon>
        <taxon>Poales</taxon>
        <taxon>Poaceae</taxon>
        <taxon>BOP clade</taxon>
        <taxon>Oryzoideae</taxon>
        <taxon>Oryzeae</taxon>
        <taxon>Oryzinae</taxon>
        <taxon>Oryza</taxon>
    </lineage>
</organism>
<feature type="transmembrane region" description="Helical" evidence="5">
    <location>
        <begin position="231"/>
        <end position="252"/>
    </location>
</feature>
<feature type="compositionally biased region" description="Pro residues" evidence="4">
    <location>
        <begin position="375"/>
        <end position="393"/>
    </location>
</feature>
<feature type="transmembrane region" description="Helical" evidence="5">
    <location>
        <begin position="176"/>
        <end position="197"/>
    </location>
</feature>
<feature type="region of interest" description="Disordered" evidence="4">
    <location>
        <begin position="872"/>
        <end position="898"/>
    </location>
</feature>
<feature type="compositionally biased region" description="Polar residues" evidence="4">
    <location>
        <begin position="717"/>
        <end position="734"/>
    </location>
</feature>
<evidence type="ECO:0000256" key="4">
    <source>
        <dbReference type="SAM" id="MobiDB-lite"/>
    </source>
</evidence>
<proteinExistence type="predicted"/>
<dbReference type="InterPro" id="IPR011016">
    <property type="entry name" value="Znf_RING-CH"/>
</dbReference>
<dbReference type="STRING" id="4537.A0A0E0JL23"/>
<dbReference type="Gene3D" id="3.60.10.10">
    <property type="entry name" value="Endonuclease/exonuclease/phosphatase"/>
    <property type="match status" value="3"/>
</dbReference>
<feature type="region of interest" description="Disordered" evidence="4">
    <location>
        <begin position="325"/>
        <end position="395"/>
    </location>
</feature>
<evidence type="ECO:0000256" key="3">
    <source>
        <dbReference type="ARBA" id="ARBA00022833"/>
    </source>
</evidence>
<dbReference type="InterPro" id="IPR036691">
    <property type="entry name" value="Endo/exonu/phosph_ase_sf"/>
</dbReference>